<dbReference type="EMBL" id="SSTG01000068">
    <property type="protein sequence ID" value="THG50689.1"/>
    <property type="molecule type" value="Genomic_DNA"/>
</dbReference>
<name>A0AC61S5M1_9BACT</name>
<keyword evidence="2" id="KW-1185">Reference proteome</keyword>
<accession>A0AC61S5M1</accession>
<proteinExistence type="predicted"/>
<gene>
    <name evidence="1" type="ORF">E5990_06435</name>
</gene>
<reference evidence="1" key="1">
    <citation type="submission" date="2019-04" db="EMBL/GenBank/DDBJ databases">
        <title>Microbes associate with the intestines of laboratory mice.</title>
        <authorList>
            <person name="Navarre W."/>
            <person name="Wong E."/>
            <person name="Huang K.C."/>
            <person name="Tropini C."/>
            <person name="Ng K."/>
            <person name="Yu B."/>
        </authorList>
    </citation>
    <scope>NUCLEOTIDE SEQUENCE</scope>
    <source>
        <strain evidence="1">NM86_A22</strain>
    </source>
</reference>
<protein>
    <submittedName>
        <fullName evidence="1">DUF3307 domain-containing protein</fullName>
    </submittedName>
</protein>
<evidence type="ECO:0000313" key="2">
    <source>
        <dbReference type="Proteomes" id="UP000305401"/>
    </source>
</evidence>
<sequence length="244" mass="27464">MGTAIILIKLIAAHLVGDFILQTDKLCADKFSNNRTVRYRALSVHALVHAALAYLFVAQWNNWAVPLIIGASHFLIDLVKTHFKRKDLVGFVCDQLAHYCVIVVLWFTAFANHDFNPAAEIFSANFWFVTTAYIAVLSPTSVLIKSFIEYEKWLPTDASLKGLPNAGKWIGYLERILILTFIFTGNIEGVGFLLAAKSVFRFGELNRAKDIKTTEYVLIGTFTSFTIAIMLGFGVNWLMELNFE</sequence>
<organism evidence="1 2">
    <name type="scientific">Muribaculum caecicola</name>
    <dbReference type="NCBI Taxonomy" id="3038144"/>
    <lineage>
        <taxon>Bacteria</taxon>
        <taxon>Pseudomonadati</taxon>
        <taxon>Bacteroidota</taxon>
        <taxon>Bacteroidia</taxon>
        <taxon>Bacteroidales</taxon>
        <taxon>Muribaculaceae</taxon>
        <taxon>Muribaculum</taxon>
    </lineage>
</organism>
<evidence type="ECO:0000313" key="1">
    <source>
        <dbReference type="EMBL" id="THG50689.1"/>
    </source>
</evidence>
<dbReference type="Proteomes" id="UP000305401">
    <property type="component" value="Unassembled WGS sequence"/>
</dbReference>
<comment type="caution">
    <text evidence="1">The sequence shown here is derived from an EMBL/GenBank/DDBJ whole genome shotgun (WGS) entry which is preliminary data.</text>
</comment>